<feature type="region of interest" description="Disordered" evidence="1">
    <location>
        <begin position="1"/>
        <end position="26"/>
    </location>
</feature>
<feature type="compositionally biased region" description="Basic residues" evidence="1">
    <location>
        <begin position="155"/>
        <end position="167"/>
    </location>
</feature>
<evidence type="ECO:0000256" key="1">
    <source>
        <dbReference type="SAM" id="MobiDB-lite"/>
    </source>
</evidence>
<dbReference type="AlphaFoldDB" id="A0A292Q333"/>
<evidence type="ECO:0000313" key="2">
    <source>
        <dbReference type="EMBL" id="CUS13471.1"/>
    </source>
</evidence>
<dbReference type="EMBL" id="LN890972">
    <property type="protein sequence ID" value="CUS13471.1"/>
    <property type="molecule type" value="Genomic_DNA"/>
</dbReference>
<dbReference type="Proteomes" id="UP001412239">
    <property type="component" value="Unassembled WGS sequence"/>
</dbReference>
<evidence type="ECO:0000313" key="3">
    <source>
        <dbReference type="Proteomes" id="UP001412239"/>
    </source>
</evidence>
<gene>
    <name evidence="2" type="ORF">GSTUAT00002409001</name>
</gene>
<name>A0A292Q333_9PEZI</name>
<feature type="region of interest" description="Disordered" evidence="1">
    <location>
        <begin position="38"/>
        <end position="182"/>
    </location>
</feature>
<reference evidence="2" key="1">
    <citation type="submission" date="2015-10" db="EMBL/GenBank/DDBJ databases">
        <authorList>
            <person name="Regsiter A."/>
            <person name="william w."/>
        </authorList>
    </citation>
    <scope>NUCLEOTIDE SEQUENCE</scope>
    <source>
        <strain evidence="2">Montdore</strain>
    </source>
</reference>
<keyword evidence="3" id="KW-1185">Reference proteome</keyword>
<sequence>MFKCGFSAAGPQQQRSLLPGDERPNQEHAWNILKRATAVQATQESKTPMFRTKELQPRSNHSSSNRPLARPMDSQSRSGVKLKLSSIMTGRGRANDPGRRGTRTRPADAVPGCPTSAINKQKFGRGRGSTGRGDKASPGLEKKSRKAKMHTDGIRKRRTPKTAKKRRESLAQHPLARSFTDSLDHATTHLSESLPRALSDKLETLLCRTAATTSLSETYLSHSSGLKNALFCSSPLLSGSLERKADRLKGLTHEEFEKLGVLWGKWKQCVGEIQRLATDEATFAERREEMGYGSEKGDDNASGMVNNDEYWGELECAALAERIESVGEVWLEKMEECEKVRILPIFSLHPALYWSQKYHTFFTPRSVSLLTLPRFLPVLKKIADEELRQRRLAATVLL</sequence>
<proteinExistence type="predicted"/>
<protein>
    <submittedName>
        <fullName evidence="2">Uncharacterized protein</fullName>
    </submittedName>
</protein>
<organism evidence="2 3">
    <name type="scientific">Tuber aestivum</name>
    <name type="common">summer truffle</name>
    <dbReference type="NCBI Taxonomy" id="59557"/>
    <lineage>
        <taxon>Eukaryota</taxon>
        <taxon>Fungi</taxon>
        <taxon>Dikarya</taxon>
        <taxon>Ascomycota</taxon>
        <taxon>Pezizomycotina</taxon>
        <taxon>Pezizomycetes</taxon>
        <taxon>Pezizales</taxon>
        <taxon>Tuberaceae</taxon>
        <taxon>Tuber</taxon>
    </lineage>
</organism>
<feature type="compositionally biased region" description="Polar residues" evidence="1">
    <location>
        <begin position="57"/>
        <end position="66"/>
    </location>
</feature>
<accession>A0A292Q333</accession>